<proteinExistence type="predicted"/>
<dbReference type="InParanoid" id="G4T8D3"/>
<feature type="domain" description="F-box" evidence="1">
    <location>
        <begin position="4"/>
        <end position="57"/>
    </location>
</feature>
<dbReference type="PROSITE" id="PS50181">
    <property type="entry name" value="FBOX"/>
    <property type="match status" value="1"/>
</dbReference>
<dbReference type="HOGENOM" id="CLU_050904_0_0_1"/>
<accession>G4T8D3</accession>
<evidence type="ECO:0000259" key="1">
    <source>
        <dbReference type="PROSITE" id="PS50181"/>
    </source>
</evidence>
<dbReference type="OrthoDB" id="3133921at2759"/>
<gene>
    <name evidence="2" type="ORF">PIIN_01418</name>
</gene>
<dbReference type="EMBL" id="CAFZ01000016">
    <property type="protein sequence ID" value="CCA67590.1"/>
    <property type="molecule type" value="Genomic_DNA"/>
</dbReference>
<sequence>MTGPCTLIRLPDEILKTIFEYGAEENTKHLSFQRQVVATCTKLRRVARQDPLLWNKVQFIPNSHSGELAELCFELSCSAPLDIVLTVTPEMQRRKPNTLTEARNFIRLVIIECDRWRSLVCEAPQTLIPLIEPLWRDDADPLAHNMPLLEKVSIQNTDPRSGMLHPTHSLIPVGTSPLRSVAIAYWPIFWDPWWHTSLMELSLGPFDSERPAPSLHDLIRLLGNVAKGLRSLTLKGRWSAQDENDNIEVVNIFPCLTTLTIFVWGEYSLNLLKNCDFPALHTLQLQLDVRIVQSDHLKDVLMGQILHGKKRALFESVIRLELGIPGGLDEEKSQTLRDAFPYLQQAELSGFMFLDTETVSFLSSAWPSITSLCLPEAELATVRRLLALREECMPMKLQKLRLRVARGMLFRDDYDWIASRVREWIIERERSALFRNIGQKLPVFKMSSLRASRVSEVAPIPGRFPRLRQL</sequence>
<name>G4T8D3_SERID</name>
<protein>
    <recommendedName>
        <fullName evidence="1">F-box domain-containing protein</fullName>
    </recommendedName>
</protein>
<evidence type="ECO:0000313" key="2">
    <source>
        <dbReference type="EMBL" id="CCA67590.1"/>
    </source>
</evidence>
<reference evidence="2 3" key="1">
    <citation type="journal article" date="2011" name="PLoS Pathog.">
        <title>Endophytic Life Strategies Decoded by Genome and Transcriptome Analyses of the Mutualistic Root Symbiont Piriformospora indica.</title>
        <authorList>
            <person name="Zuccaro A."/>
            <person name="Lahrmann U."/>
            <person name="Guldener U."/>
            <person name="Langen G."/>
            <person name="Pfiffi S."/>
            <person name="Biedenkopf D."/>
            <person name="Wong P."/>
            <person name="Samans B."/>
            <person name="Grimm C."/>
            <person name="Basiewicz M."/>
            <person name="Murat C."/>
            <person name="Martin F."/>
            <person name="Kogel K.H."/>
        </authorList>
    </citation>
    <scope>NUCLEOTIDE SEQUENCE [LARGE SCALE GENOMIC DNA]</scope>
    <source>
        <strain evidence="2 3">DSM 11827</strain>
    </source>
</reference>
<organism evidence="2 3">
    <name type="scientific">Serendipita indica (strain DSM 11827)</name>
    <name type="common">Root endophyte fungus</name>
    <name type="synonym">Piriformospora indica</name>
    <dbReference type="NCBI Taxonomy" id="1109443"/>
    <lineage>
        <taxon>Eukaryota</taxon>
        <taxon>Fungi</taxon>
        <taxon>Dikarya</taxon>
        <taxon>Basidiomycota</taxon>
        <taxon>Agaricomycotina</taxon>
        <taxon>Agaricomycetes</taxon>
        <taxon>Sebacinales</taxon>
        <taxon>Serendipitaceae</taxon>
        <taxon>Serendipita</taxon>
    </lineage>
</organism>
<dbReference type="Proteomes" id="UP000007148">
    <property type="component" value="Unassembled WGS sequence"/>
</dbReference>
<evidence type="ECO:0000313" key="3">
    <source>
        <dbReference type="Proteomes" id="UP000007148"/>
    </source>
</evidence>
<dbReference type="AlphaFoldDB" id="G4T8D3"/>
<comment type="caution">
    <text evidence="2">The sequence shown here is derived from an EMBL/GenBank/DDBJ whole genome shotgun (WGS) entry which is preliminary data.</text>
</comment>
<dbReference type="InterPro" id="IPR001810">
    <property type="entry name" value="F-box_dom"/>
</dbReference>
<keyword evidence="3" id="KW-1185">Reference proteome</keyword>